<evidence type="ECO:0000256" key="2">
    <source>
        <dbReference type="SAM" id="MobiDB-lite"/>
    </source>
</evidence>
<dbReference type="EMBL" id="WIGO01000158">
    <property type="protein sequence ID" value="KAF6826259.1"/>
    <property type="molecule type" value="Genomic_DNA"/>
</dbReference>
<keyword evidence="3" id="KW-0808">Transferase</keyword>
<dbReference type="Proteomes" id="UP000654918">
    <property type="component" value="Unassembled WGS sequence"/>
</dbReference>
<dbReference type="SUPFAM" id="SSF53335">
    <property type="entry name" value="S-adenosyl-L-methionine-dependent methyltransferases"/>
    <property type="match status" value="1"/>
</dbReference>
<keyword evidence="4" id="KW-1185">Reference proteome</keyword>
<proteinExistence type="inferred from homology"/>
<gene>
    <name evidence="3" type="ORF">CPLU01_09798</name>
</gene>
<dbReference type="AlphaFoldDB" id="A0A8H6K7D0"/>
<evidence type="ECO:0000313" key="4">
    <source>
        <dbReference type="Proteomes" id="UP000654918"/>
    </source>
</evidence>
<dbReference type="Pfam" id="PF13489">
    <property type="entry name" value="Methyltransf_23"/>
    <property type="match status" value="1"/>
</dbReference>
<name>A0A8H6K7D0_9PEZI</name>
<dbReference type="PANTHER" id="PTHR43591">
    <property type="entry name" value="METHYLTRANSFERASE"/>
    <property type="match status" value="1"/>
</dbReference>
<keyword evidence="3" id="KW-0489">Methyltransferase</keyword>
<dbReference type="InterPro" id="IPR029063">
    <property type="entry name" value="SAM-dependent_MTases_sf"/>
</dbReference>
<evidence type="ECO:0000313" key="3">
    <source>
        <dbReference type="EMBL" id="KAF6826259.1"/>
    </source>
</evidence>
<dbReference type="Gene3D" id="3.40.50.150">
    <property type="entry name" value="Vaccinia Virus protein VP39"/>
    <property type="match status" value="1"/>
</dbReference>
<evidence type="ECO:0000256" key="1">
    <source>
        <dbReference type="ARBA" id="ARBA00038158"/>
    </source>
</evidence>
<sequence>MGDTQTSRTPPGADQPHDAATTNTQPAIVPDHVVVVEVDADDNASDISARSVHSSTTSVTSSVFEYRVENGRTYHGYKEGITGRKIEINKGCPEEYNLPNDDKETDRLDLQHNLFLLTFNDQLGTAPINTNGASIGRVLDVGTGTGIWAIDFGEEHPEAEVRGIDLSAIQPEFTPPNVWFEIDDLEEPWEYSKPFDYIHSRMMNSSIGNWKEYIKNCFDNLAPGGYLELNEMDLVPLSDDGTLKSDSKIIKAVTLLQEALVTIGRQFQVISDLKTVMIEQGFTDVTLQKFKWPLNPWPKEWRHKELGIWNNQNLNDGLEAVYLAPYTRILGWTKEEVLVFMAEVRKEMNDMSIHAYMPIWSVYGKKPEQEPEDAAGGQ</sequence>
<dbReference type="GO" id="GO:0008168">
    <property type="term" value="F:methyltransferase activity"/>
    <property type="evidence" value="ECO:0007669"/>
    <property type="project" value="UniProtKB-KW"/>
</dbReference>
<comment type="similarity">
    <text evidence="1">Belongs to the methyltransferase superfamily. LaeA methyltransferase family.</text>
</comment>
<reference evidence="3" key="1">
    <citation type="journal article" date="2020" name="Phytopathology">
        <title>Genome Sequence Resources of Colletotrichum truncatum, C. plurivorum, C. musicola, and C. sojae: Four Species Pathogenic to Soybean (Glycine max).</title>
        <authorList>
            <person name="Rogerio F."/>
            <person name="Boufleur T.R."/>
            <person name="Ciampi-Guillardi M."/>
            <person name="Sukno S.A."/>
            <person name="Thon M.R."/>
            <person name="Massola Junior N.S."/>
            <person name="Baroncelli R."/>
        </authorList>
    </citation>
    <scope>NUCLEOTIDE SEQUENCE</scope>
    <source>
        <strain evidence="3">LFN00145</strain>
    </source>
</reference>
<organism evidence="3 4">
    <name type="scientific">Colletotrichum plurivorum</name>
    <dbReference type="NCBI Taxonomy" id="2175906"/>
    <lineage>
        <taxon>Eukaryota</taxon>
        <taxon>Fungi</taxon>
        <taxon>Dikarya</taxon>
        <taxon>Ascomycota</taxon>
        <taxon>Pezizomycotina</taxon>
        <taxon>Sordariomycetes</taxon>
        <taxon>Hypocreomycetidae</taxon>
        <taxon>Glomerellales</taxon>
        <taxon>Glomerellaceae</taxon>
        <taxon>Colletotrichum</taxon>
        <taxon>Colletotrichum orchidearum species complex</taxon>
    </lineage>
</organism>
<dbReference type="CDD" id="cd02440">
    <property type="entry name" value="AdoMet_MTases"/>
    <property type="match status" value="1"/>
</dbReference>
<comment type="caution">
    <text evidence="3">The sequence shown here is derived from an EMBL/GenBank/DDBJ whole genome shotgun (WGS) entry which is preliminary data.</text>
</comment>
<accession>A0A8H6K7D0</accession>
<protein>
    <submittedName>
        <fullName evidence="3">Methyltransferase domain-containing protein</fullName>
    </submittedName>
</protein>
<dbReference type="PANTHER" id="PTHR43591:SF31">
    <property type="entry name" value="LAEA-LIKE, PUTATIVE (AFU_ORTHOLOGUE AFUA_8G01930)-RELATED"/>
    <property type="match status" value="1"/>
</dbReference>
<feature type="region of interest" description="Disordered" evidence="2">
    <location>
        <begin position="1"/>
        <end position="27"/>
    </location>
</feature>
<dbReference type="GO" id="GO:0032259">
    <property type="term" value="P:methylation"/>
    <property type="evidence" value="ECO:0007669"/>
    <property type="project" value="UniProtKB-KW"/>
</dbReference>